<reference evidence="6" key="2">
    <citation type="submission" date="2025-09" db="UniProtKB">
        <authorList>
            <consortium name="Ensembl"/>
        </authorList>
    </citation>
    <scope>IDENTIFICATION</scope>
</reference>
<evidence type="ECO:0000313" key="6">
    <source>
        <dbReference type="Ensembl" id="ENSSRHP00000029613.1"/>
    </source>
</evidence>
<reference evidence="6" key="1">
    <citation type="submission" date="2025-08" db="UniProtKB">
        <authorList>
            <consortium name="Ensembl"/>
        </authorList>
    </citation>
    <scope>IDENTIFICATION</scope>
</reference>
<dbReference type="GO" id="GO:0000977">
    <property type="term" value="F:RNA polymerase II transcription regulatory region sequence-specific DNA binding"/>
    <property type="evidence" value="ECO:0007669"/>
    <property type="project" value="TreeGrafter"/>
</dbReference>
<dbReference type="GO" id="GO:0000981">
    <property type="term" value="F:DNA-binding transcription factor activity, RNA polymerase II-specific"/>
    <property type="evidence" value="ECO:0007669"/>
    <property type="project" value="TreeGrafter"/>
</dbReference>
<feature type="domain" description="BHLH" evidence="5">
    <location>
        <begin position="2"/>
        <end position="55"/>
    </location>
</feature>
<dbReference type="Pfam" id="PF23183">
    <property type="entry name" value="bHLH_NPAS4"/>
    <property type="match status" value="1"/>
</dbReference>
<evidence type="ECO:0000256" key="1">
    <source>
        <dbReference type="ARBA" id="ARBA00023015"/>
    </source>
</evidence>
<dbReference type="AlphaFoldDB" id="A0A673HTQ9"/>
<dbReference type="Proteomes" id="UP000472270">
    <property type="component" value="Unassembled WGS sequence"/>
</dbReference>
<dbReference type="PANTHER" id="PTHR23043:SF37">
    <property type="entry name" value="NPAS4 PROTEIN"/>
    <property type="match status" value="1"/>
</dbReference>
<evidence type="ECO:0000256" key="3">
    <source>
        <dbReference type="ARBA" id="ARBA00023163"/>
    </source>
</evidence>
<dbReference type="PANTHER" id="PTHR23043">
    <property type="entry name" value="HYPOXIA-INDUCIBLE FACTOR 1 ALPHA"/>
    <property type="match status" value="1"/>
</dbReference>
<keyword evidence="4" id="KW-0539">Nucleus</keyword>
<organism evidence="6 7">
    <name type="scientific">Sinocyclocheilus rhinocerous</name>
    <dbReference type="NCBI Taxonomy" id="307959"/>
    <lineage>
        <taxon>Eukaryota</taxon>
        <taxon>Metazoa</taxon>
        <taxon>Chordata</taxon>
        <taxon>Craniata</taxon>
        <taxon>Vertebrata</taxon>
        <taxon>Euteleostomi</taxon>
        <taxon>Actinopterygii</taxon>
        <taxon>Neopterygii</taxon>
        <taxon>Teleostei</taxon>
        <taxon>Ostariophysi</taxon>
        <taxon>Cypriniformes</taxon>
        <taxon>Cyprinidae</taxon>
        <taxon>Cyprininae</taxon>
        <taxon>Sinocyclocheilus</taxon>
    </lineage>
</organism>
<keyword evidence="3" id="KW-0804">Transcription</keyword>
<evidence type="ECO:0000256" key="4">
    <source>
        <dbReference type="ARBA" id="ARBA00023242"/>
    </source>
</evidence>
<name>A0A673HTQ9_9TELE</name>
<dbReference type="GO" id="GO:0046983">
    <property type="term" value="F:protein dimerization activity"/>
    <property type="evidence" value="ECO:0007669"/>
    <property type="project" value="InterPro"/>
</dbReference>
<dbReference type="InterPro" id="IPR011598">
    <property type="entry name" value="bHLH_dom"/>
</dbReference>
<dbReference type="PROSITE" id="PS50888">
    <property type="entry name" value="BHLH"/>
    <property type="match status" value="1"/>
</dbReference>
<keyword evidence="7" id="KW-1185">Reference proteome</keyword>
<sequence>MLGCRSTKGASKARRDHINTEIRTLRSLLPISAEDQERLSYLHSMSLVCSFVRKSALLSGSACVLHTWLWGSSAIPPCRSSPVLSGGMVNVGGQPFLSLSRDAQLGLSQGSGWAIQEQSQSCCEATPSLF</sequence>
<evidence type="ECO:0000313" key="7">
    <source>
        <dbReference type="Proteomes" id="UP000472270"/>
    </source>
</evidence>
<evidence type="ECO:0000256" key="2">
    <source>
        <dbReference type="ARBA" id="ARBA00023125"/>
    </source>
</evidence>
<dbReference type="InterPro" id="IPR056192">
    <property type="entry name" value="bHLH_NPAS4"/>
</dbReference>
<protein>
    <recommendedName>
        <fullName evidence="5">BHLH domain-containing protein</fullName>
    </recommendedName>
</protein>
<dbReference type="Ensembl" id="ENSSRHT00000030487.1">
    <property type="protein sequence ID" value="ENSSRHP00000029613.1"/>
    <property type="gene ID" value="ENSSRHG00000015368.1"/>
</dbReference>
<keyword evidence="2" id="KW-0238">DNA-binding</keyword>
<evidence type="ECO:0000259" key="5">
    <source>
        <dbReference type="PROSITE" id="PS50888"/>
    </source>
</evidence>
<proteinExistence type="predicted"/>
<accession>A0A673HTQ9</accession>
<keyword evidence="1" id="KW-0805">Transcription regulation</keyword>